<dbReference type="AlphaFoldDB" id="A0A5N5HYH7"/>
<dbReference type="CDD" id="cd06222">
    <property type="entry name" value="RNase_H_like"/>
    <property type="match status" value="1"/>
</dbReference>
<evidence type="ECO:0000259" key="2">
    <source>
        <dbReference type="Pfam" id="PF13456"/>
    </source>
</evidence>
<reference evidence="3 4" key="3">
    <citation type="submission" date="2019-11" db="EMBL/GenBank/DDBJ databases">
        <title>A de novo genome assembly of a pear dwarfing rootstock.</title>
        <authorList>
            <person name="Wang F."/>
            <person name="Wang J."/>
            <person name="Li S."/>
            <person name="Zhang Y."/>
            <person name="Fang M."/>
            <person name="Ma L."/>
            <person name="Zhao Y."/>
            <person name="Jiang S."/>
        </authorList>
    </citation>
    <scope>NUCLEOTIDE SEQUENCE [LARGE SCALE GENOMIC DNA]</scope>
    <source>
        <strain evidence="3">S2</strain>
        <tissue evidence="3">Leaf</tissue>
    </source>
</reference>
<dbReference type="InterPro" id="IPR044730">
    <property type="entry name" value="RNase_H-like_dom_plant"/>
</dbReference>
<dbReference type="EMBL" id="SMOL01000143">
    <property type="protein sequence ID" value="KAB2631241.1"/>
    <property type="molecule type" value="Genomic_DNA"/>
</dbReference>
<dbReference type="GO" id="GO:0003676">
    <property type="term" value="F:nucleic acid binding"/>
    <property type="evidence" value="ECO:0007669"/>
    <property type="project" value="InterPro"/>
</dbReference>
<dbReference type="OrthoDB" id="1190472at2759"/>
<proteinExistence type="predicted"/>
<accession>A0A5N5HYH7</accession>
<dbReference type="InterPro" id="IPR012337">
    <property type="entry name" value="RNaseH-like_sf"/>
</dbReference>
<dbReference type="GO" id="GO:0004523">
    <property type="term" value="F:RNA-DNA hybrid ribonuclease activity"/>
    <property type="evidence" value="ECO:0007669"/>
    <property type="project" value="InterPro"/>
</dbReference>
<reference evidence="4" key="2">
    <citation type="submission" date="2019-10" db="EMBL/GenBank/DDBJ databases">
        <title>A de novo genome assembly of a pear dwarfing rootstock.</title>
        <authorList>
            <person name="Wang F."/>
            <person name="Wang J."/>
            <person name="Li S."/>
            <person name="Zhang Y."/>
            <person name="Fang M."/>
            <person name="Ma L."/>
            <person name="Zhao Y."/>
            <person name="Jiang S."/>
        </authorList>
    </citation>
    <scope>NUCLEOTIDE SEQUENCE [LARGE SCALE GENOMIC DNA]</scope>
</reference>
<dbReference type="Gene3D" id="3.30.420.10">
    <property type="entry name" value="Ribonuclease H-like superfamily/Ribonuclease H"/>
    <property type="match status" value="1"/>
</dbReference>
<dbReference type="PANTHER" id="PTHR34222:SF40">
    <property type="match status" value="1"/>
</dbReference>
<dbReference type="InterPro" id="IPR002156">
    <property type="entry name" value="RNaseH_domain"/>
</dbReference>
<evidence type="ECO:0000256" key="1">
    <source>
        <dbReference type="SAM" id="MobiDB-lite"/>
    </source>
</evidence>
<dbReference type="Pfam" id="PF13456">
    <property type="entry name" value="RVT_3"/>
    <property type="match status" value="1"/>
</dbReference>
<sequence>MKMGFELGSYPTQNPPEAAYRPRQSAAQISLSLLAPSPIGESQVKLTKGLETHAAITFTHSQCLPFHPTDLLLPLLLTPPEPCHRKVNLLAKSIWKSKNVHRERNALVWQGSTRHPLDINYNAQSWLAEYKKWHGQQIKSSTQMGVVEKWKKREVGWIKCNFDGTWKDKDNKGGIGVVFRSDEGRFLAALAMHLDDIASPWLAELEAARAAIALVKDMQKEQLGVRVRHAPREANKVAHRLAQWGLTFDHKRIWFEEPPDVLEMHIVRLGRKGFVTGSIKEPAEDNVEYETWEIGNAIVKGWLINSMEPAIMRFFIHPRTAKEVWEEVAQTYYDGSEIQVDRVYAFLAGLDDIFDKVHSDILRTQPLPSVEEVFSVVRREAQRHATMMGDSNNQKGLPSMAMVSRPPATSRPNTFNQSFNSHPFTQENKDDLKCTFCGQTHHTEETCFTKHGVPDWFPEFKKKLRAKEHGAAGSGGGRASLAVVTPIVQAAEPSSGDSHQTLLTRTQGDSSSNTGTMGHALLASKTEQHTDQVDNWAWH</sequence>
<protein>
    <recommendedName>
        <fullName evidence="2">RNase H type-1 domain-containing protein</fullName>
    </recommendedName>
</protein>
<reference evidence="3 4" key="1">
    <citation type="submission" date="2019-09" db="EMBL/GenBank/DDBJ databases">
        <authorList>
            <person name="Ou C."/>
        </authorList>
    </citation>
    <scope>NUCLEOTIDE SEQUENCE [LARGE SCALE GENOMIC DNA]</scope>
    <source>
        <strain evidence="3">S2</strain>
        <tissue evidence="3">Leaf</tissue>
    </source>
</reference>
<dbReference type="SUPFAM" id="SSF53098">
    <property type="entry name" value="Ribonuclease H-like"/>
    <property type="match status" value="1"/>
</dbReference>
<dbReference type="PANTHER" id="PTHR34222">
    <property type="entry name" value="GAG_PRE-INTEGRS DOMAIN-CONTAINING PROTEIN"/>
    <property type="match status" value="1"/>
</dbReference>
<dbReference type="Proteomes" id="UP000327157">
    <property type="component" value="Chromosome 12"/>
</dbReference>
<feature type="domain" description="RNase H type-1" evidence="2">
    <location>
        <begin position="161"/>
        <end position="219"/>
    </location>
</feature>
<keyword evidence="4" id="KW-1185">Reference proteome</keyword>
<feature type="region of interest" description="Disordered" evidence="1">
    <location>
        <begin position="491"/>
        <end position="517"/>
    </location>
</feature>
<organism evidence="3 4">
    <name type="scientific">Pyrus ussuriensis x Pyrus communis</name>
    <dbReference type="NCBI Taxonomy" id="2448454"/>
    <lineage>
        <taxon>Eukaryota</taxon>
        <taxon>Viridiplantae</taxon>
        <taxon>Streptophyta</taxon>
        <taxon>Embryophyta</taxon>
        <taxon>Tracheophyta</taxon>
        <taxon>Spermatophyta</taxon>
        <taxon>Magnoliopsida</taxon>
        <taxon>eudicotyledons</taxon>
        <taxon>Gunneridae</taxon>
        <taxon>Pentapetalae</taxon>
        <taxon>rosids</taxon>
        <taxon>fabids</taxon>
        <taxon>Rosales</taxon>
        <taxon>Rosaceae</taxon>
        <taxon>Amygdaloideae</taxon>
        <taxon>Maleae</taxon>
        <taxon>Pyrus</taxon>
    </lineage>
</organism>
<feature type="compositionally biased region" description="Polar residues" evidence="1">
    <location>
        <begin position="495"/>
        <end position="516"/>
    </location>
</feature>
<evidence type="ECO:0000313" key="4">
    <source>
        <dbReference type="Proteomes" id="UP000327157"/>
    </source>
</evidence>
<evidence type="ECO:0000313" key="3">
    <source>
        <dbReference type="EMBL" id="KAB2631241.1"/>
    </source>
</evidence>
<comment type="caution">
    <text evidence="3">The sequence shown here is derived from an EMBL/GenBank/DDBJ whole genome shotgun (WGS) entry which is preliminary data.</text>
</comment>
<dbReference type="InterPro" id="IPR036397">
    <property type="entry name" value="RNaseH_sf"/>
</dbReference>
<gene>
    <name evidence="3" type="ORF">D8674_008760</name>
</gene>
<name>A0A5N5HYH7_9ROSA</name>